<organism evidence="1 2">
    <name type="scientific">Romanomermis culicivorax</name>
    <name type="common">Nematode worm</name>
    <dbReference type="NCBI Taxonomy" id="13658"/>
    <lineage>
        <taxon>Eukaryota</taxon>
        <taxon>Metazoa</taxon>
        <taxon>Ecdysozoa</taxon>
        <taxon>Nematoda</taxon>
        <taxon>Enoplea</taxon>
        <taxon>Dorylaimia</taxon>
        <taxon>Mermithida</taxon>
        <taxon>Mermithoidea</taxon>
        <taxon>Mermithidae</taxon>
        <taxon>Romanomermis</taxon>
    </lineage>
</organism>
<dbReference type="AlphaFoldDB" id="A0A915IGG5"/>
<accession>A0A915IGG5</accession>
<proteinExistence type="predicted"/>
<dbReference type="WBParaSite" id="nRc.2.0.1.t13205-RA">
    <property type="protein sequence ID" value="nRc.2.0.1.t13205-RA"/>
    <property type="gene ID" value="nRc.2.0.1.g13205"/>
</dbReference>
<dbReference type="Proteomes" id="UP000887565">
    <property type="component" value="Unplaced"/>
</dbReference>
<reference evidence="2" key="1">
    <citation type="submission" date="2022-11" db="UniProtKB">
        <authorList>
            <consortium name="WormBaseParasite"/>
        </authorList>
    </citation>
    <scope>IDENTIFICATION</scope>
</reference>
<evidence type="ECO:0000313" key="1">
    <source>
        <dbReference type="Proteomes" id="UP000887565"/>
    </source>
</evidence>
<name>A0A915IGG5_ROMCU</name>
<sequence length="162" mass="17472">MHKWQPEFDVALVYNSTVDKALGMQAEPVAAKAQQQAIPADLDTSIDLNQEGVDLEVEKEITVESWIQPDQEMQMRTMPMSHTPGTMSSMSQVQLMVAPAKVPSKSTASQICIGWGNVAIARMLEGGSGFRAKRVVGGEEAVPHSAPWMTLLVAPGGLLPVM</sequence>
<keyword evidence="1" id="KW-1185">Reference proteome</keyword>
<protein>
    <submittedName>
        <fullName evidence="2">Uncharacterized protein</fullName>
    </submittedName>
</protein>
<evidence type="ECO:0000313" key="2">
    <source>
        <dbReference type="WBParaSite" id="nRc.2.0.1.t13205-RA"/>
    </source>
</evidence>